<dbReference type="AlphaFoldDB" id="A0A6P6CII1"/>
<dbReference type="PANTHER" id="PTHR10903">
    <property type="entry name" value="GTPASE, IMAP FAMILY MEMBER-RELATED"/>
    <property type="match status" value="1"/>
</dbReference>
<dbReference type="Pfam" id="PF04548">
    <property type="entry name" value="AIG1"/>
    <property type="match status" value="1"/>
</dbReference>
<comment type="similarity">
    <text evidence="1">Belongs to the TRAFAC class TrmE-Era-EngA-EngB-Septin-like GTPase superfamily. AIG1/Toc34/Toc159-like paraseptin GTPase family. IAN subfamily.</text>
</comment>
<dbReference type="InterPro" id="IPR045058">
    <property type="entry name" value="GIMA/IAN/Toc"/>
</dbReference>
<evidence type="ECO:0000256" key="3">
    <source>
        <dbReference type="ARBA" id="ARBA00023134"/>
    </source>
</evidence>
<gene>
    <name evidence="6" type="primary">GIMD1</name>
</gene>
<feature type="domain" description="AIG1-type G" evidence="4">
    <location>
        <begin position="19"/>
        <end position="138"/>
    </location>
</feature>
<dbReference type="GO" id="GO:0005525">
    <property type="term" value="F:GTP binding"/>
    <property type="evidence" value="ECO:0007669"/>
    <property type="project" value="UniProtKB-KW"/>
</dbReference>
<dbReference type="PANTHER" id="PTHR10903:SF103">
    <property type="entry name" value="GTPASE IMAP FAMILY MEMBER GIMD1"/>
    <property type="match status" value="1"/>
</dbReference>
<dbReference type="SUPFAM" id="SSF52540">
    <property type="entry name" value="P-loop containing nucleoside triphosphate hydrolases"/>
    <property type="match status" value="1"/>
</dbReference>
<name>A0A6P6CII1_PTEVA</name>
<sequence length="168" mass="18617">MLSFCLSTAMMDSKQMIITLALFGMTQSGQSSAGNMLLGSTDFHSSFAPCSVTKNYSLGCSCHLLGFMRQGGQDITLQVQVLDTPGYPHSRLSKKHAKQEAKKALAHHFAQESFHLALLVQRADCMPLCEQEVSSPVQVIQVIQRGYYTNAIIPIWRTFLIENYPNGK</sequence>
<evidence type="ECO:0000259" key="4">
    <source>
        <dbReference type="Pfam" id="PF04548"/>
    </source>
</evidence>
<dbReference type="InterPro" id="IPR006703">
    <property type="entry name" value="G_AIG1"/>
</dbReference>
<dbReference type="GeneID" id="111740708"/>
<proteinExistence type="inferred from homology"/>
<evidence type="ECO:0000313" key="6">
    <source>
        <dbReference type="RefSeq" id="XP_023387184.1"/>
    </source>
</evidence>
<evidence type="ECO:0000313" key="5">
    <source>
        <dbReference type="Proteomes" id="UP000515202"/>
    </source>
</evidence>
<reference evidence="6" key="1">
    <citation type="submission" date="2025-08" db="UniProtKB">
        <authorList>
            <consortium name="RefSeq"/>
        </authorList>
    </citation>
    <scope>IDENTIFICATION</scope>
    <source>
        <tissue evidence="6">Kidney</tissue>
    </source>
</reference>
<dbReference type="KEGG" id="pvp:111740708"/>
<dbReference type="OrthoDB" id="8954335at2759"/>
<organism evidence="5 6">
    <name type="scientific">Pteropus vampyrus</name>
    <name type="common">Large flying fox</name>
    <dbReference type="NCBI Taxonomy" id="132908"/>
    <lineage>
        <taxon>Eukaryota</taxon>
        <taxon>Metazoa</taxon>
        <taxon>Chordata</taxon>
        <taxon>Craniata</taxon>
        <taxon>Vertebrata</taxon>
        <taxon>Euteleostomi</taxon>
        <taxon>Mammalia</taxon>
        <taxon>Eutheria</taxon>
        <taxon>Laurasiatheria</taxon>
        <taxon>Chiroptera</taxon>
        <taxon>Yinpterochiroptera</taxon>
        <taxon>Pteropodoidea</taxon>
        <taxon>Pteropodidae</taxon>
        <taxon>Pteropodinae</taxon>
        <taxon>Pteropus</taxon>
    </lineage>
</organism>
<keyword evidence="5" id="KW-1185">Reference proteome</keyword>
<dbReference type="CTD" id="100507096"/>
<keyword evidence="2" id="KW-0547">Nucleotide-binding</keyword>
<evidence type="ECO:0000256" key="2">
    <source>
        <dbReference type="ARBA" id="ARBA00022741"/>
    </source>
</evidence>
<protein>
    <submittedName>
        <fullName evidence="6">LOW QUALITY PROTEIN: GTPase IMAP family member GIMD1</fullName>
    </submittedName>
</protein>
<dbReference type="InterPro" id="IPR027417">
    <property type="entry name" value="P-loop_NTPase"/>
</dbReference>
<dbReference type="Proteomes" id="UP000515202">
    <property type="component" value="Unplaced"/>
</dbReference>
<keyword evidence="3" id="KW-0342">GTP-binding</keyword>
<dbReference type="Gene3D" id="3.40.50.300">
    <property type="entry name" value="P-loop containing nucleotide triphosphate hydrolases"/>
    <property type="match status" value="1"/>
</dbReference>
<dbReference type="RefSeq" id="XP_023387184.1">
    <property type="nucleotide sequence ID" value="XM_023531416.1"/>
</dbReference>
<evidence type="ECO:0000256" key="1">
    <source>
        <dbReference type="ARBA" id="ARBA00008535"/>
    </source>
</evidence>
<accession>A0A6P6CII1</accession>